<name>A0A1C7MKC2_GRIFR</name>
<organism evidence="3 4">
    <name type="scientific">Grifola frondosa</name>
    <name type="common">Maitake</name>
    <name type="synonym">Polyporus frondosus</name>
    <dbReference type="NCBI Taxonomy" id="5627"/>
    <lineage>
        <taxon>Eukaryota</taxon>
        <taxon>Fungi</taxon>
        <taxon>Dikarya</taxon>
        <taxon>Basidiomycota</taxon>
        <taxon>Agaricomycotina</taxon>
        <taxon>Agaricomycetes</taxon>
        <taxon>Polyporales</taxon>
        <taxon>Grifolaceae</taxon>
        <taxon>Grifola</taxon>
    </lineage>
</organism>
<protein>
    <submittedName>
        <fullName evidence="3">Uncharacterized protein</fullName>
    </submittedName>
</protein>
<feature type="transmembrane region" description="Helical" evidence="2">
    <location>
        <begin position="102"/>
        <end position="120"/>
    </location>
</feature>
<evidence type="ECO:0000313" key="3">
    <source>
        <dbReference type="EMBL" id="OBZ77323.1"/>
    </source>
</evidence>
<comment type="caution">
    <text evidence="3">The sequence shown here is derived from an EMBL/GenBank/DDBJ whole genome shotgun (WGS) entry which is preliminary data.</text>
</comment>
<evidence type="ECO:0000313" key="4">
    <source>
        <dbReference type="Proteomes" id="UP000092993"/>
    </source>
</evidence>
<feature type="transmembrane region" description="Helical" evidence="2">
    <location>
        <begin position="164"/>
        <end position="186"/>
    </location>
</feature>
<evidence type="ECO:0000256" key="2">
    <source>
        <dbReference type="SAM" id="Phobius"/>
    </source>
</evidence>
<sequence>MAVFKNLNVEAMAERPSDQAQKGKYSIVNLALLRPSYRHIALGSLAPTMVEWQNPSVIEYNFFLYDQMAVFLLGFYGWQFLLALHLDWALLVRKQPFKWPHLPYLLSRYMMLSALLFLTFSAKIKTRIDCNAAYKSFATIGSAASFFSSFNICVRPLLIWKESIYVVITLLLATAGHMCLVILQGIKSVTAYWNPDAGSCVVVHSDNHMMAAFYMYTVLIDLLILVLTVHGLMRGARPSHSWLVSALCIQGIGYVVVTCLINIPTVVFAWLNLNPVMNVFFSLPAATLGVVASSAAAISLLEHGAGHESPATPTDPDDPIWLHKNGHSDSSQSTGDTVHLSTHIVITASALYRLDSSELDDDELCTKGASGSGEQSVP</sequence>
<feature type="transmembrane region" description="Helical" evidence="2">
    <location>
        <begin position="244"/>
        <end position="273"/>
    </location>
</feature>
<evidence type="ECO:0000256" key="1">
    <source>
        <dbReference type="SAM" id="MobiDB-lite"/>
    </source>
</evidence>
<dbReference type="Proteomes" id="UP000092993">
    <property type="component" value="Unassembled WGS sequence"/>
</dbReference>
<feature type="region of interest" description="Disordered" evidence="1">
    <location>
        <begin position="306"/>
        <end position="336"/>
    </location>
</feature>
<gene>
    <name evidence="3" type="ORF">A0H81_01660</name>
</gene>
<keyword evidence="2" id="KW-0812">Transmembrane</keyword>
<keyword evidence="2" id="KW-0472">Membrane</keyword>
<dbReference type="OrthoDB" id="2804639at2759"/>
<feature type="transmembrane region" description="Helical" evidence="2">
    <location>
        <begin position="69"/>
        <end position="90"/>
    </location>
</feature>
<dbReference type="AlphaFoldDB" id="A0A1C7MKC2"/>
<dbReference type="EMBL" id="LUGG01000002">
    <property type="protein sequence ID" value="OBZ77323.1"/>
    <property type="molecule type" value="Genomic_DNA"/>
</dbReference>
<proteinExistence type="predicted"/>
<feature type="transmembrane region" description="Helical" evidence="2">
    <location>
        <begin position="279"/>
        <end position="301"/>
    </location>
</feature>
<feature type="transmembrane region" description="Helical" evidence="2">
    <location>
        <begin position="132"/>
        <end position="152"/>
    </location>
</feature>
<accession>A0A1C7MKC2</accession>
<feature type="transmembrane region" description="Helical" evidence="2">
    <location>
        <begin position="213"/>
        <end position="232"/>
    </location>
</feature>
<keyword evidence="2" id="KW-1133">Transmembrane helix</keyword>
<keyword evidence="4" id="KW-1185">Reference proteome</keyword>
<reference evidence="3 4" key="1">
    <citation type="submission" date="2016-03" db="EMBL/GenBank/DDBJ databases">
        <title>Whole genome sequencing of Grifola frondosa 9006-11.</title>
        <authorList>
            <person name="Min B."/>
            <person name="Park H."/>
            <person name="Kim J.-G."/>
            <person name="Cho H."/>
            <person name="Oh Y.-L."/>
            <person name="Kong W.-S."/>
            <person name="Choi I.-G."/>
        </authorList>
    </citation>
    <scope>NUCLEOTIDE SEQUENCE [LARGE SCALE GENOMIC DNA]</scope>
    <source>
        <strain evidence="3 4">9006-11</strain>
    </source>
</reference>
<dbReference type="OMA" id="IEWELIT"/>